<protein>
    <recommendedName>
        <fullName evidence="6">S-protein homolog</fullName>
    </recommendedName>
</protein>
<comment type="caution">
    <text evidence="7">The sequence shown here is derived from an EMBL/GenBank/DDBJ whole genome shotgun (WGS) entry which is preliminary data.</text>
</comment>
<dbReference type="AlphaFoldDB" id="A0A445AFW2"/>
<evidence type="ECO:0000313" key="8">
    <source>
        <dbReference type="Proteomes" id="UP000289738"/>
    </source>
</evidence>
<sequence>MESKTTNLHASSVSIYFITLALFLSFAPPTIFCAPFHLIKRENIFPEFIKWHVYIINGLNNKNLITHCKSKEDNMGIQNISPGSNINWSFRTDFFHSTLFWCHLSKDNNNNASSSSASIEVFWYDARLFNKCDWKNCVWTAKDDGIYLKDLRVNTEELHYRWDD</sequence>
<dbReference type="Proteomes" id="UP000289738">
    <property type="component" value="Chromosome B02"/>
</dbReference>
<comment type="similarity">
    <text evidence="2 6">Belongs to the plant self-incompatibility (S1) protein family.</text>
</comment>
<organism evidence="7 8">
    <name type="scientific">Arachis hypogaea</name>
    <name type="common">Peanut</name>
    <dbReference type="NCBI Taxonomy" id="3818"/>
    <lineage>
        <taxon>Eukaryota</taxon>
        <taxon>Viridiplantae</taxon>
        <taxon>Streptophyta</taxon>
        <taxon>Embryophyta</taxon>
        <taxon>Tracheophyta</taxon>
        <taxon>Spermatophyta</taxon>
        <taxon>Magnoliopsida</taxon>
        <taxon>eudicotyledons</taxon>
        <taxon>Gunneridae</taxon>
        <taxon>Pentapetalae</taxon>
        <taxon>rosids</taxon>
        <taxon>fabids</taxon>
        <taxon>Fabales</taxon>
        <taxon>Fabaceae</taxon>
        <taxon>Papilionoideae</taxon>
        <taxon>50 kb inversion clade</taxon>
        <taxon>dalbergioids sensu lato</taxon>
        <taxon>Dalbergieae</taxon>
        <taxon>Pterocarpus clade</taxon>
        <taxon>Arachis</taxon>
    </lineage>
</organism>
<reference evidence="7 8" key="1">
    <citation type="submission" date="2019-01" db="EMBL/GenBank/DDBJ databases">
        <title>Sequencing of cultivated peanut Arachis hypogaea provides insights into genome evolution and oil improvement.</title>
        <authorList>
            <person name="Chen X."/>
        </authorList>
    </citation>
    <scope>NUCLEOTIDE SEQUENCE [LARGE SCALE GENOMIC DNA]</scope>
    <source>
        <strain evidence="8">cv. Fuhuasheng</strain>
        <tissue evidence="7">Leaves</tissue>
    </source>
</reference>
<comment type="subcellular location">
    <subcellularLocation>
        <location evidence="1 6">Secreted</location>
    </subcellularLocation>
</comment>
<dbReference type="GO" id="GO:0060320">
    <property type="term" value="P:rejection of self pollen"/>
    <property type="evidence" value="ECO:0007669"/>
    <property type="project" value="UniProtKB-KW"/>
</dbReference>
<dbReference type="GO" id="GO:0005576">
    <property type="term" value="C:extracellular region"/>
    <property type="evidence" value="ECO:0007669"/>
    <property type="project" value="UniProtKB-SubCell"/>
</dbReference>
<dbReference type="PANTHER" id="PTHR31232:SF156">
    <property type="entry name" value="PLANT SELF-INCOMPATIBILITY PROTEIN S1 FAMILY-RELATED"/>
    <property type="match status" value="1"/>
</dbReference>
<keyword evidence="8" id="KW-1185">Reference proteome</keyword>
<dbReference type="Pfam" id="PF05938">
    <property type="entry name" value="Self-incomp_S1"/>
    <property type="match status" value="1"/>
</dbReference>
<dbReference type="EMBL" id="SDMP01000012">
    <property type="protein sequence ID" value="RYR25282.1"/>
    <property type="molecule type" value="Genomic_DNA"/>
</dbReference>
<dbReference type="Gramene" id="arahy.Tifrunner.gnm2.ann2.Ah12g161800.1">
    <property type="protein sequence ID" value="arahy.Tifrunner.gnm2.ann2.Ah12g161800.1-CDS-1"/>
    <property type="gene ID" value="arahy.Tifrunner.gnm2.ann2.Ah12g161800"/>
</dbReference>
<dbReference type="InterPro" id="IPR010264">
    <property type="entry name" value="Self-incomp_S1"/>
</dbReference>
<evidence type="ECO:0000256" key="4">
    <source>
        <dbReference type="ARBA" id="ARBA00022525"/>
    </source>
</evidence>
<proteinExistence type="inferred from homology"/>
<evidence type="ECO:0000256" key="1">
    <source>
        <dbReference type="ARBA" id="ARBA00004613"/>
    </source>
</evidence>
<dbReference type="PANTHER" id="PTHR31232">
    <property type="match status" value="1"/>
</dbReference>
<evidence type="ECO:0000256" key="5">
    <source>
        <dbReference type="ARBA" id="ARBA00022729"/>
    </source>
</evidence>
<evidence type="ECO:0000313" key="7">
    <source>
        <dbReference type="EMBL" id="RYR25282.1"/>
    </source>
</evidence>
<gene>
    <name evidence="7" type="ORF">Ahy_B02g058966</name>
</gene>
<keyword evidence="5" id="KW-0732">Signal</keyword>
<keyword evidence="4 6" id="KW-0964">Secreted</keyword>
<accession>A0A445AFW2</accession>
<evidence type="ECO:0000256" key="2">
    <source>
        <dbReference type="ARBA" id="ARBA00005581"/>
    </source>
</evidence>
<keyword evidence="3 6" id="KW-0713">Self-incompatibility</keyword>
<name>A0A445AFW2_ARAHY</name>
<dbReference type="SMR" id="A0A445AFW2"/>
<evidence type="ECO:0000256" key="3">
    <source>
        <dbReference type="ARBA" id="ARBA00022471"/>
    </source>
</evidence>
<evidence type="ECO:0000256" key="6">
    <source>
        <dbReference type="RuleBase" id="RU367044"/>
    </source>
</evidence>